<protein>
    <submittedName>
        <fullName evidence="10">Thiol:disulfide interchange protein DsbD</fullName>
        <ecNumber evidence="10">1.8.1.8</ecNumber>
    </submittedName>
</protein>
<reference evidence="10 11" key="1">
    <citation type="submission" date="2018-01" db="EMBL/GenBank/DDBJ databases">
        <title>Saezia sanguinis gen. nov., sp. nov., in the order Burkholderiales isolated from human blood.</title>
        <authorList>
            <person name="Medina-Pascual M.J."/>
            <person name="Valdezate S."/>
            <person name="Monzon S."/>
            <person name="Cuesta I."/>
            <person name="Carrasco G."/>
            <person name="Villalon P."/>
            <person name="Saez-Nieto J.A."/>
        </authorList>
    </citation>
    <scope>NUCLEOTIDE SEQUENCE [LARGE SCALE GENOMIC DNA]</scope>
    <source>
        <strain evidence="10 11">CNM695-12</strain>
    </source>
</reference>
<dbReference type="InterPro" id="IPR028250">
    <property type="entry name" value="DsbDN"/>
</dbReference>
<proteinExistence type="predicted"/>
<dbReference type="PANTHER" id="PTHR32234:SF3">
    <property type="entry name" value="SUPPRESSION OF COPPER SENSITIVITY PROTEIN"/>
    <property type="match status" value="1"/>
</dbReference>
<dbReference type="PANTHER" id="PTHR32234">
    <property type="entry name" value="THIOL:DISULFIDE INTERCHANGE PROTEIN DSBD"/>
    <property type="match status" value="1"/>
</dbReference>
<feature type="transmembrane region" description="Helical" evidence="7">
    <location>
        <begin position="502"/>
        <end position="521"/>
    </location>
</feature>
<gene>
    <name evidence="10" type="primary">dsbD</name>
    <name evidence="10" type="ORF">CUZ56_01250</name>
</gene>
<dbReference type="EMBL" id="PQSP01000002">
    <property type="protein sequence ID" value="RUS67306.1"/>
    <property type="molecule type" value="Genomic_DNA"/>
</dbReference>
<feature type="transmembrane region" description="Helical" evidence="7">
    <location>
        <begin position="472"/>
        <end position="496"/>
    </location>
</feature>
<feature type="transmembrane region" description="Helical" evidence="7">
    <location>
        <begin position="566"/>
        <end position="587"/>
    </location>
</feature>
<evidence type="ECO:0000256" key="4">
    <source>
        <dbReference type="ARBA" id="ARBA00022748"/>
    </source>
</evidence>
<keyword evidence="2" id="KW-1003">Cell membrane</keyword>
<dbReference type="GO" id="GO:0017004">
    <property type="term" value="P:cytochrome complex assembly"/>
    <property type="evidence" value="ECO:0007669"/>
    <property type="project" value="UniProtKB-KW"/>
</dbReference>
<dbReference type="AlphaFoldDB" id="A0A433SF35"/>
<dbReference type="CDD" id="cd02953">
    <property type="entry name" value="DsbDgamma"/>
    <property type="match status" value="1"/>
</dbReference>
<evidence type="ECO:0000256" key="8">
    <source>
        <dbReference type="SAM" id="SignalP"/>
    </source>
</evidence>
<keyword evidence="10" id="KW-0560">Oxidoreductase</keyword>
<sequence>MTVIWRRCMRLLILGGLWLALYAGAQAALPWDAAPRNQSVVQTDHVRAELLVYAPQGIEPGATVWLGLKMAHQPQWHTYWDNPGDTGLPTSLTWQLPAGVTAGDVQWPAPKQLPIQEGLVNYGYDGTVLLPVQLAIGPEFQGSQLDISLRAEWLACRVECIPESGDFRLAVPVQQSTISEIGIFESTWENIPQTDDAVTAQAHVSMEPGAGTLQWRIQGLPESMQRRDLLLFPQQGGVMANSGPLSSHWEGDVWTAVYPLLEQRLESPDSMRAVLTVAVADQETTVSSKTPALWIEAQVQGQWPAEWQPSGIPPALQAGIDADRAAAQAQAPGAAMGTSSWLGALLLAFAGGLLLNLMPCVFPVLSIKALTFAQSGGHTRGMHIATGLAYGLGVVITMLILAGVMLALRATGSGLGWGFQLQSPVFVALLAVLFTLIGLNLLGVFQVLTVLPGRISDIRGKTPSVDAFFSGIVSVLIATPCTAPFMGAALGVALVLPAWQALSIFLALGIGLALPLMLLACMPALAQWLPKPGAWMETFRRFMAFPMLATVLWLVWVIGLQTSVDGAVGLLAILLALALLMWVWGWSQQHRAQTQGRSWRRIAVALSVLLLAGVTFWAAPSWRAVSVAAPAAVSSGWQPWSVERVQQLQAQGQPVFIDFTAAWCMTCQVNKRTTLTQPDVLKAFADKGVVLLQADWTRPDPAIAAELQRLGRSGLPVYVLLVPGQAPQLLPEVLTPGIVYQALDTI</sequence>
<keyword evidence="8" id="KW-0732">Signal</keyword>
<dbReference type="GO" id="GO:0005886">
    <property type="term" value="C:plasma membrane"/>
    <property type="evidence" value="ECO:0007669"/>
    <property type="project" value="UniProtKB-SubCell"/>
</dbReference>
<evidence type="ECO:0000256" key="3">
    <source>
        <dbReference type="ARBA" id="ARBA00022692"/>
    </source>
</evidence>
<feature type="signal peptide" evidence="8">
    <location>
        <begin position="1"/>
        <end position="27"/>
    </location>
</feature>
<feature type="transmembrane region" description="Helical" evidence="7">
    <location>
        <begin position="388"/>
        <end position="408"/>
    </location>
</feature>
<organism evidence="10 11">
    <name type="scientific">Saezia sanguinis</name>
    <dbReference type="NCBI Taxonomy" id="1965230"/>
    <lineage>
        <taxon>Bacteria</taxon>
        <taxon>Pseudomonadati</taxon>
        <taxon>Pseudomonadota</taxon>
        <taxon>Betaproteobacteria</taxon>
        <taxon>Burkholderiales</taxon>
        <taxon>Saeziaceae</taxon>
        <taxon>Saezia</taxon>
    </lineage>
</organism>
<keyword evidence="3 7" id="KW-0812">Transmembrane</keyword>
<keyword evidence="4" id="KW-0201">Cytochrome c-type biogenesis</keyword>
<dbReference type="Pfam" id="PF13899">
    <property type="entry name" value="Thioredoxin_7"/>
    <property type="match status" value="1"/>
</dbReference>
<evidence type="ECO:0000259" key="9">
    <source>
        <dbReference type="PROSITE" id="PS51352"/>
    </source>
</evidence>
<evidence type="ECO:0000256" key="6">
    <source>
        <dbReference type="ARBA" id="ARBA00023136"/>
    </source>
</evidence>
<dbReference type="InterPro" id="IPR003834">
    <property type="entry name" value="Cyt_c_assmbl_TM_dom"/>
</dbReference>
<dbReference type="InterPro" id="IPR013766">
    <property type="entry name" value="Thioredoxin_domain"/>
</dbReference>
<evidence type="ECO:0000313" key="11">
    <source>
        <dbReference type="Proteomes" id="UP000286947"/>
    </source>
</evidence>
<dbReference type="Gene3D" id="3.40.30.10">
    <property type="entry name" value="Glutaredoxin"/>
    <property type="match status" value="1"/>
</dbReference>
<feature type="chain" id="PRO_5019197744" evidence="8">
    <location>
        <begin position="28"/>
        <end position="746"/>
    </location>
</feature>
<comment type="caution">
    <text evidence="10">The sequence shown here is derived from an EMBL/GenBank/DDBJ whole genome shotgun (WGS) entry which is preliminary data.</text>
</comment>
<name>A0A433SF35_9BURK</name>
<feature type="transmembrane region" description="Helical" evidence="7">
    <location>
        <begin position="542"/>
        <end position="560"/>
    </location>
</feature>
<dbReference type="InterPro" id="IPR035671">
    <property type="entry name" value="DsbD_gamma"/>
</dbReference>
<evidence type="ECO:0000256" key="5">
    <source>
        <dbReference type="ARBA" id="ARBA00022989"/>
    </source>
</evidence>
<keyword evidence="11" id="KW-1185">Reference proteome</keyword>
<feature type="transmembrane region" description="Helical" evidence="7">
    <location>
        <begin position="341"/>
        <end position="367"/>
    </location>
</feature>
<evidence type="ECO:0000313" key="10">
    <source>
        <dbReference type="EMBL" id="RUS67306.1"/>
    </source>
</evidence>
<evidence type="ECO:0000256" key="1">
    <source>
        <dbReference type="ARBA" id="ARBA00004651"/>
    </source>
</evidence>
<dbReference type="Pfam" id="PF02683">
    <property type="entry name" value="DsbD_TM"/>
    <property type="match status" value="1"/>
</dbReference>
<feature type="transmembrane region" description="Helical" evidence="7">
    <location>
        <begin position="599"/>
        <end position="619"/>
    </location>
</feature>
<comment type="subcellular location">
    <subcellularLocation>
        <location evidence="1">Cell membrane</location>
        <topology evidence="1">Multi-pass membrane protein</topology>
    </subcellularLocation>
</comment>
<keyword evidence="5 7" id="KW-1133">Transmembrane helix</keyword>
<dbReference type="GO" id="GO:0045454">
    <property type="term" value="P:cell redox homeostasis"/>
    <property type="evidence" value="ECO:0007669"/>
    <property type="project" value="TreeGrafter"/>
</dbReference>
<feature type="transmembrane region" description="Helical" evidence="7">
    <location>
        <begin position="428"/>
        <end position="451"/>
    </location>
</feature>
<dbReference type="Pfam" id="PF11412">
    <property type="entry name" value="DsbD_N"/>
    <property type="match status" value="1"/>
</dbReference>
<dbReference type="GO" id="GO:0047134">
    <property type="term" value="F:protein-disulfide reductase [NAD(P)H] activity"/>
    <property type="evidence" value="ECO:0007669"/>
    <property type="project" value="UniProtKB-EC"/>
</dbReference>
<dbReference type="InterPro" id="IPR036249">
    <property type="entry name" value="Thioredoxin-like_sf"/>
</dbReference>
<accession>A0A433SF35</accession>
<evidence type="ECO:0000256" key="2">
    <source>
        <dbReference type="ARBA" id="ARBA00022475"/>
    </source>
</evidence>
<dbReference type="SUPFAM" id="SSF52833">
    <property type="entry name" value="Thioredoxin-like"/>
    <property type="match status" value="1"/>
</dbReference>
<feature type="domain" description="Thioredoxin" evidence="9">
    <location>
        <begin position="618"/>
        <end position="746"/>
    </location>
</feature>
<keyword evidence="6 7" id="KW-0472">Membrane</keyword>
<dbReference type="EC" id="1.8.1.8" evidence="10"/>
<dbReference type="PROSITE" id="PS51352">
    <property type="entry name" value="THIOREDOXIN_2"/>
    <property type="match status" value="1"/>
</dbReference>
<evidence type="ECO:0000256" key="7">
    <source>
        <dbReference type="SAM" id="Phobius"/>
    </source>
</evidence>
<dbReference type="Proteomes" id="UP000286947">
    <property type="component" value="Unassembled WGS sequence"/>
</dbReference>